<dbReference type="PROSITE" id="PS50110">
    <property type="entry name" value="RESPONSE_REGULATORY"/>
    <property type="match status" value="1"/>
</dbReference>
<protein>
    <submittedName>
        <fullName evidence="8">DNA-binding response regulator, OmpR family, contains REC and winged-helix (WHTH) domain</fullName>
    </submittedName>
</protein>
<evidence type="ECO:0000256" key="1">
    <source>
        <dbReference type="ARBA" id="ARBA00022553"/>
    </source>
</evidence>
<evidence type="ECO:0000313" key="9">
    <source>
        <dbReference type="Proteomes" id="UP000199119"/>
    </source>
</evidence>
<evidence type="ECO:0000313" key="8">
    <source>
        <dbReference type="EMBL" id="SFE57133.1"/>
    </source>
</evidence>
<dbReference type="SMART" id="SM00448">
    <property type="entry name" value="REC"/>
    <property type="match status" value="1"/>
</dbReference>
<proteinExistence type="predicted"/>
<dbReference type="GO" id="GO:0005829">
    <property type="term" value="C:cytosol"/>
    <property type="evidence" value="ECO:0007669"/>
    <property type="project" value="TreeGrafter"/>
</dbReference>
<dbReference type="PROSITE" id="PS51755">
    <property type="entry name" value="OMPR_PHOB"/>
    <property type="match status" value="1"/>
</dbReference>
<dbReference type="InterPro" id="IPR011006">
    <property type="entry name" value="CheY-like_superfamily"/>
</dbReference>
<evidence type="ECO:0000256" key="5">
    <source>
        <dbReference type="PROSITE-ProRule" id="PRU01091"/>
    </source>
</evidence>
<dbReference type="EMBL" id="FONX01000003">
    <property type="protein sequence ID" value="SFE57133.1"/>
    <property type="molecule type" value="Genomic_DNA"/>
</dbReference>
<dbReference type="GO" id="GO:0032993">
    <property type="term" value="C:protein-DNA complex"/>
    <property type="evidence" value="ECO:0007669"/>
    <property type="project" value="TreeGrafter"/>
</dbReference>
<dbReference type="Gene3D" id="6.10.250.690">
    <property type="match status" value="1"/>
</dbReference>
<accession>A0A1I2BPB2</accession>
<dbReference type="OrthoDB" id="9802426at2"/>
<keyword evidence="2" id="KW-0902">Two-component regulatory system</keyword>
<dbReference type="Pfam" id="PF00072">
    <property type="entry name" value="Response_reg"/>
    <property type="match status" value="1"/>
</dbReference>
<feature type="modified residue" description="4-aspartylphosphate" evidence="4">
    <location>
        <position position="51"/>
    </location>
</feature>
<dbReference type="GO" id="GO:0000156">
    <property type="term" value="F:phosphorelay response regulator activity"/>
    <property type="evidence" value="ECO:0007669"/>
    <property type="project" value="TreeGrafter"/>
</dbReference>
<dbReference type="Pfam" id="PF00486">
    <property type="entry name" value="Trans_reg_C"/>
    <property type="match status" value="1"/>
</dbReference>
<dbReference type="AlphaFoldDB" id="A0A1I2BPB2"/>
<dbReference type="InterPro" id="IPR039420">
    <property type="entry name" value="WalR-like"/>
</dbReference>
<keyword evidence="3 5" id="KW-0238">DNA-binding</keyword>
<dbReference type="PANTHER" id="PTHR48111:SF40">
    <property type="entry name" value="PHOSPHATE REGULON TRANSCRIPTIONAL REGULATORY PROTEIN PHOB"/>
    <property type="match status" value="1"/>
</dbReference>
<evidence type="ECO:0000256" key="2">
    <source>
        <dbReference type="ARBA" id="ARBA00023012"/>
    </source>
</evidence>
<evidence type="ECO:0000256" key="4">
    <source>
        <dbReference type="PROSITE-ProRule" id="PRU00169"/>
    </source>
</evidence>
<evidence type="ECO:0000259" key="7">
    <source>
        <dbReference type="PROSITE" id="PS51755"/>
    </source>
</evidence>
<dbReference type="GO" id="GO:0006355">
    <property type="term" value="P:regulation of DNA-templated transcription"/>
    <property type="evidence" value="ECO:0007669"/>
    <property type="project" value="InterPro"/>
</dbReference>
<dbReference type="CDD" id="cd17574">
    <property type="entry name" value="REC_OmpR"/>
    <property type="match status" value="1"/>
</dbReference>
<dbReference type="CDD" id="cd00383">
    <property type="entry name" value="trans_reg_C"/>
    <property type="match status" value="1"/>
</dbReference>
<sequence length="248" mass="27700">MRIVAVDDDALQLELFKRAIESMGHTCRTHLTGSALLKDLRRETFDLLIVDWQLPDTTGPEVVRWVRENFDAKLPILFVTSRKAEQDIIEGLDSGADDFMTKPVRVGEMMARISALLRRAYPAAKSGPLEFGPYRFLPDARTLEVKGQLVELKNREYDLALFLFQNMGRLLSRDHLREAIWGQSADVISRSLDTHISRLRTQLDLRPGNGYVISAVYGLGYRFEMVTPPASTEGGAAADAAPAQPASP</sequence>
<reference evidence="9" key="1">
    <citation type="submission" date="2016-10" db="EMBL/GenBank/DDBJ databases">
        <authorList>
            <person name="Varghese N."/>
            <person name="Submissions S."/>
        </authorList>
    </citation>
    <scope>NUCLEOTIDE SEQUENCE [LARGE SCALE GENOMIC DNA]</scope>
    <source>
        <strain evidence="9">DSM 27981</strain>
    </source>
</reference>
<feature type="DNA-binding region" description="OmpR/PhoB-type" evidence="5">
    <location>
        <begin position="126"/>
        <end position="225"/>
    </location>
</feature>
<evidence type="ECO:0000259" key="6">
    <source>
        <dbReference type="PROSITE" id="PS50110"/>
    </source>
</evidence>
<keyword evidence="1 4" id="KW-0597">Phosphoprotein</keyword>
<feature type="domain" description="OmpR/PhoB-type" evidence="7">
    <location>
        <begin position="126"/>
        <end position="225"/>
    </location>
</feature>
<dbReference type="RefSeq" id="WP_092938311.1">
    <property type="nucleotide sequence ID" value="NZ_FONX01000003.1"/>
</dbReference>
<dbReference type="SUPFAM" id="SSF52172">
    <property type="entry name" value="CheY-like"/>
    <property type="match status" value="1"/>
</dbReference>
<dbReference type="GO" id="GO:0000976">
    <property type="term" value="F:transcription cis-regulatory region binding"/>
    <property type="evidence" value="ECO:0007669"/>
    <property type="project" value="TreeGrafter"/>
</dbReference>
<dbReference type="Proteomes" id="UP000199119">
    <property type="component" value="Unassembled WGS sequence"/>
</dbReference>
<dbReference type="Gene3D" id="1.10.10.10">
    <property type="entry name" value="Winged helix-like DNA-binding domain superfamily/Winged helix DNA-binding domain"/>
    <property type="match status" value="1"/>
</dbReference>
<dbReference type="SMART" id="SM00862">
    <property type="entry name" value="Trans_reg_C"/>
    <property type="match status" value="1"/>
</dbReference>
<gene>
    <name evidence="8" type="ORF">SAMN04489711_10373</name>
</gene>
<dbReference type="STRING" id="1177982.SAMN04489711_10373"/>
<dbReference type="InterPro" id="IPR036388">
    <property type="entry name" value="WH-like_DNA-bd_sf"/>
</dbReference>
<dbReference type="PANTHER" id="PTHR48111">
    <property type="entry name" value="REGULATOR OF RPOS"/>
    <property type="match status" value="1"/>
</dbReference>
<evidence type="ECO:0000256" key="3">
    <source>
        <dbReference type="ARBA" id="ARBA00023125"/>
    </source>
</evidence>
<keyword evidence="9" id="KW-1185">Reference proteome</keyword>
<dbReference type="Gene3D" id="3.40.50.2300">
    <property type="match status" value="1"/>
</dbReference>
<organism evidence="8 9">
    <name type="scientific">Paracidovorax wautersii</name>
    <dbReference type="NCBI Taxonomy" id="1177982"/>
    <lineage>
        <taxon>Bacteria</taxon>
        <taxon>Pseudomonadati</taxon>
        <taxon>Pseudomonadota</taxon>
        <taxon>Betaproteobacteria</taxon>
        <taxon>Burkholderiales</taxon>
        <taxon>Comamonadaceae</taxon>
        <taxon>Paracidovorax</taxon>
    </lineage>
</organism>
<name>A0A1I2BPB2_9BURK</name>
<dbReference type="InterPro" id="IPR001789">
    <property type="entry name" value="Sig_transdc_resp-reg_receiver"/>
</dbReference>
<feature type="domain" description="Response regulatory" evidence="6">
    <location>
        <begin position="2"/>
        <end position="117"/>
    </location>
</feature>
<dbReference type="InterPro" id="IPR001867">
    <property type="entry name" value="OmpR/PhoB-type_DNA-bd"/>
</dbReference>